<gene>
    <name evidence="1" type="ORF">PCO31110_03156</name>
</gene>
<name>A0A5E4W9H2_9BURK</name>
<accession>A0A5E4W9H2</accession>
<organism evidence="1 2">
    <name type="scientific">Pandoraea communis</name>
    <dbReference type="NCBI Taxonomy" id="2508297"/>
    <lineage>
        <taxon>Bacteria</taxon>
        <taxon>Pseudomonadati</taxon>
        <taxon>Pseudomonadota</taxon>
        <taxon>Betaproteobacteria</taxon>
        <taxon>Burkholderiales</taxon>
        <taxon>Burkholderiaceae</taxon>
        <taxon>Pandoraea</taxon>
    </lineage>
</organism>
<reference evidence="1 2" key="1">
    <citation type="submission" date="2019-08" db="EMBL/GenBank/DDBJ databases">
        <authorList>
            <person name="Peeters C."/>
        </authorList>
    </citation>
    <scope>NUCLEOTIDE SEQUENCE [LARGE SCALE GENOMIC DNA]</scope>
    <source>
        <strain evidence="1 2">LMG 31110</strain>
    </source>
</reference>
<dbReference type="AlphaFoldDB" id="A0A5E4W9H2"/>
<dbReference type="Proteomes" id="UP000337189">
    <property type="component" value="Unassembled WGS sequence"/>
</dbReference>
<evidence type="ECO:0000313" key="2">
    <source>
        <dbReference type="Proteomes" id="UP000337189"/>
    </source>
</evidence>
<proteinExistence type="predicted"/>
<protein>
    <submittedName>
        <fullName evidence="1">Uncharacterized protein</fullName>
    </submittedName>
</protein>
<dbReference type="EMBL" id="CABPSJ010000004">
    <property type="protein sequence ID" value="VVE20763.1"/>
    <property type="molecule type" value="Genomic_DNA"/>
</dbReference>
<sequence length="265" mass="29642">MQAKNWLFESAMQAGELKVAELGFTGIRQKTSPQTKVYAEATALLAVCLLRQRRLPDAEPLIAEVLASTSIRDLNRRRRFLAHVTQRFEQEGFVEAIRNLDPCKLDFEAIHDEASHLVRTKTDDEIYADIGRALPSEVVAFVRKVDLTTRRQLTVTEIKYLPPSANLEKKSELGKSFFSSLKLVVWRSLCDPASEIYKAWYSQGMSAFPSKKYYALALTSVLADIGFGIKAIAVSVTAPLIKLGLEVYCDRYKPADILVPPGSKS</sequence>
<evidence type="ECO:0000313" key="1">
    <source>
        <dbReference type="EMBL" id="VVE20763.1"/>
    </source>
</evidence>